<evidence type="ECO:0000313" key="4">
    <source>
        <dbReference type="Proteomes" id="UP000027746"/>
    </source>
</evidence>
<dbReference type="InterPro" id="IPR027417">
    <property type="entry name" value="P-loop_NTPase"/>
</dbReference>
<dbReference type="GO" id="GO:0009082">
    <property type="term" value="P:branched-chain amino acid biosynthetic process"/>
    <property type="evidence" value="ECO:0007669"/>
    <property type="project" value="UniProtKB-KW"/>
</dbReference>
<reference evidence="3 4" key="1">
    <citation type="submission" date="2014-01" db="EMBL/GenBank/DDBJ databases">
        <title>Sulfitobacter sp. H3 (MCCC 1A00686) Genome Sequencing.</title>
        <authorList>
            <person name="Lai Q."/>
            <person name="Hong Z."/>
        </authorList>
    </citation>
    <scope>NUCLEOTIDE SEQUENCE [LARGE SCALE GENOMIC DNA]</scope>
    <source>
        <strain evidence="3 4">H3</strain>
    </source>
</reference>
<keyword evidence="2" id="KW-0100">Branched-chain amino acid biosynthesis</keyword>
<keyword evidence="2" id="KW-0028">Amino-acid biosynthesis</keyword>
<keyword evidence="3" id="KW-0808">Transferase</keyword>
<dbReference type="EMBL" id="JAMD01000002">
    <property type="protein sequence ID" value="KEJ97050.1"/>
    <property type="molecule type" value="Genomic_DNA"/>
</dbReference>
<dbReference type="Proteomes" id="UP000027746">
    <property type="component" value="Unassembled WGS sequence"/>
</dbReference>
<dbReference type="InterPro" id="IPR050571">
    <property type="entry name" value="Class-IV_PLP-Dep_Aminotrnsfr"/>
</dbReference>
<keyword evidence="3" id="KW-0032">Aminotransferase</keyword>
<sequence length="229" mass="25223">MWSGPRNLSTAMMYSFGARADCKVVDEPFYAAYLKASGIDHPMRDEILAAQPTDGQRVADTLISPVSEPVFYQKHMAHHMIDGIPRDWMDQMTNVFLIRHPARVLASYAQKREGPSLSDIGFVQQAALFDAAEAPVVIDSADIRDNPEGMLRALCDAVGIDWDAGMLNWPAGGHADDGVWASHWYNAVHRSTGFAGAEGPLPDLPPAYQDIADAAMPYYTRMAERKLSL</sequence>
<dbReference type="GeneID" id="68868097"/>
<dbReference type="SUPFAM" id="SSF52540">
    <property type="entry name" value="P-loop containing nucleoside triphosphate hydrolases"/>
    <property type="match status" value="1"/>
</dbReference>
<keyword evidence="4" id="KW-1185">Reference proteome</keyword>
<name>A0A073J5K7_9RHOB</name>
<comment type="caution">
    <text evidence="3">The sequence shown here is derived from an EMBL/GenBank/DDBJ whole genome shotgun (WGS) entry which is preliminary data.</text>
</comment>
<evidence type="ECO:0000256" key="2">
    <source>
        <dbReference type="ARBA" id="ARBA00023304"/>
    </source>
</evidence>
<evidence type="ECO:0000256" key="1">
    <source>
        <dbReference type="ARBA" id="ARBA00009320"/>
    </source>
</evidence>
<dbReference type="RefSeq" id="WP_037923411.1">
    <property type="nucleotide sequence ID" value="NZ_CP054599.1"/>
</dbReference>
<dbReference type="Pfam" id="PF19798">
    <property type="entry name" value="Sulfotransfer_5"/>
    <property type="match status" value="1"/>
</dbReference>
<dbReference type="PANTHER" id="PTHR42743">
    <property type="entry name" value="AMINO-ACID AMINOTRANSFERASE"/>
    <property type="match status" value="1"/>
</dbReference>
<proteinExistence type="inferred from homology"/>
<gene>
    <name evidence="3" type="ORF">SUH3_09765</name>
</gene>
<dbReference type="PANTHER" id="PTHR42743:SF11">
    <property type="entry name" value="AMINODEOXYCHORISMATE LYASE"/>
    <property type="match status" value="1"/>
</dbReference>
<protein>
    <submittedName>
        <fullName evidence="3">Branched-chain amino acid aminotransferase</fullName>
    </submittedName>
</protein>
<organism evidence="3 4">
    <name type="scientific">Pseudosulfitobacter pseudonitzschiae</name>
    <dbReference type="NCBI Taxonomy" id="1402135"/>
    <lineage>
        <taxon>Bacteria</taxon>
        <taxon>Pseudomonadati</taxon>
        <taxon>Pseudomonadota</taxon>
        <taxon>Alphaproteobacteria</taxon>
        <taxon>Rhodobacterales</taxon>
        <taxon>Roseobacteraceae</taxon>
        <taxon>Pseudosulfitobacter</taxon>
    </lineage>
</organism>
<comment type="similarity">
    <text evidence="1">Belongs to the class-IV pyridoxal-phosphate-dependent aminotransferase family.</text>
</comment>
<accession>A0A073J5K7</accession>
<dbReference type="AlphaFoldDB" id="A0A073J5K7"/>
<dbReference type="Gene3D" id="3.40.50.300">
    <property type="entry name" value="P-loop containing nucleotide triphosphate hydrolases"/>
    <property type="match status" value="1"/>
</dbReference>
<evidence type="ECO:0000313" key="3">
    <source>
        <dbReference type="EMBL" id="KEJ97050.1"/>
    </source>
</evidence>
<dbReference type="GO" id="GO:0008483">
    <property type="term" value="F:transaminase activity"/>
    <property type="evidence" value="ECO:0007669"/>
    <property type="project" value="UniProtKB-KW"/>
</dbReference>